<dbReference type="Pfam" id="PF15891">
    <property type="entry name" value="Nuc_deoxyri_tr2"/>
    <property type="match status" value="1"/>
</dbReference>
<dbReference type="InterPro" id="IPR039470">
    <property type="entry name" value="Nuc_deoxyri_tr2"/>
</dbReference>
<evidence type="ECO:0000313" key="3">
    <source>
        <dbReference type="Proteomes" id="UP000313359"/>
    </source>
</evidence>
<keyword evidence="3" id="KW-1185">Reference proteome</keyword>
<protein>
    <submittedName>
        <fullName evidence="2">Uncharacterized protein</fullName>
    </submittedName>
</protein>
<evidence type="ECO:0000313" key="2">
    <source>
        <dbReference type="EMBL" id="RPD64190.1"/>
    </source>
</evidence>
<evidence type="ECO:0000256" key="1">
    <source>
        <dbReference type="SAM" id="MobiDB-lite"/>
    </source>
</evidence>
<dbReference type="OrthoDB" id="2893324at2759"/>
<dbReference type="Gene3D" id="3.40.50.450">
    <property type="match status" value="1"/>
</dbReference>
<dbReference type="AlphaFoldDB" id="A0A5C2SKN2"/>
<reference evidence="2" key="1">
    <citation type="journal article" date="2018" name="Genome Biol. Evol.">
        <title>Genomics and development of Lentinus tigrinus, a white-rot wood-decaying mushroom with dimorphic fruiting bodies.</title>
        <authorList>
            <person name="Wu B."/>
            <person name="Xu Z."/>
            <person name="Knudson A."/>
            <person name="Carlson A."/>
            <person name="Chen N."/>
            <person name="Kovaka S."/>
            <person name="LaButti K."/>
            <person name="Lipzen A."/>
            <person name="Pennachio C."/>
            <person name="Riley R."/>
            <person name="Schakwitz W."/>
            <person name="Umezawa K."/>
            <person name="Ohm R.A."/>
            <person name="Grigoriev I.V."/>
            <person name="Nagy L.G."/>
            <person name="Gibbons J."/>
            <person name="Hibbett D."/>
        </authorList>
    </citation>
    <scope>NUCLEOTIDE SEQUENCE [LARGE SCALE GENOMIC DNA]</scope>
    <source>
        <strain evidence="2">ALCF2SS1-6</strain>
    </source>
</reference>
<name>A0A5C2SKN2_9APHY</name>
<dbReference type="Proteomes" id="UP000313359">
    <property type="component" value="Unassembled WGS sequence"/>
</dbReference>
<gene>
    <name evidence="2" type="ORF">L227DRAFT_571761</name>
</gene>
<proteinExistence type="predicted"/>
<feature type="region of interest" description="Disordered" evidence="1">
    <location>
        <begin position="1"/>
        <end position="20"/>
    </location>
</feature>
<accession>A0A5C2SKN2</accession>
<sequence length="172" mass="19494">MTSSSTHGAGAGAKVYKPPQEVPDPLEGLSVFLAGSIEMGKAELWQDKLTERLRDLPITILNPRRDGWDSTWEQRKSNPEFAYQVKWELDCQRRADVIAMYFSPDTKSPITLMELGLFASTGKLLVCCPDGFWRKGNVEIVCEEQKIPLTECWKDFVDQLVDKLKSLMHSQS</sequence>
<organism evidence="2 3">
    <name type="scientific">Lentinus tigrinus ALCF2SS1-6</name>
    <dbReference type="NCBI Taxonomy" id="1328759"/>
    <lineage>
        <taxon>Eukaryota</taxon>
        <taxon>Fungi</taxon>
        <taxon>Dikarya</taxon>
        <taxon>Basidiomycota</taxon>
        <taxon>Agaricomycotina</taxon>
        <taxon>Agaricomycetes</taxon>
        <taxon>Polyporales</taxon>
        <taxon>Polyporaceae</taxon>
        <taxon>Lentinus</taxon>
    </lineage>
</organism>
<dbReference type="EMBL" id="ML122254">
    <property type="protein sequence ID" value="RPD64190.1"/>
    <property type="molecule type" value="Genomic_DNA"/>
</dbReference>